<evidence type="ECO:0000313" key="2">
    <source>
        <dbReference type="RefSeq" id="XP_018488415.2"/>
    </source>
</evidence>
<gene>
    <name evidence="2" type="primary">LOC108859065</name>
</gene>
<accession>A0A6J0NVG0</accession>
<keyword evidence="1" id="KW-1185">Reference proteome</keyword>
<proteinExistence type="predicted"/>
<dbReference type="OrthoDB" id="1084129at2759"/>
<evidence type="ECO:0000313" key="1">
    <source>
        <dbReference type="Proteomes" id="UP000504610"/>
    </source>
</evidence>
<dbReference type="AlphaFoldDB" id="A0A6J0NVG0"/>
<sequence length="83" mass="9249">MIEDGDKRLLKVVFILVTYFACSLAMATNHGCGRGSRFCKEAMRTNVTEEASRDEFGNYKEKKVNFSLGRKLASGPSRRGCGH</sequence>
<dbReference type="RefSeq" id="XP_018488415.2">
    <property type="nucleotide sequence ID" value="XM_018632913.2"/>
</dbReference>
<dbReference type="Proteomes" id="UP000504610">
    <property type="component" value="Chromosome 5"/>
</dbReference>
<reference evidence="1" key="1">
    <citation type="journal article" date="2019" name="Database">
        <title>The radish genome database (RadishGD): an integrated information resource for radish genomics.</title>
        <authorList>
            <person name="Yu H.J."/>
            <person name="Baek S."/>
            <person name="Lee Y.J."/>
            <person name="Cho A."/>
            <person name="Mun J.H."/>
        </authorList>
    </citation>
    <scope>NUCLEOTIDE SEQUENCE [LARGE SCALE GENOMIC DNA]</scope>
    <source>
        <strain evidence="1">cv. WK10039</strain>
    </source>
</reference>
<dbReference type="KEGG" id="rsz:108859065"/>
<name>A0A6J0NVG0_RAPSA</name>
<reference evidence="2" key="2">
    <citation type="submission" date="2025-08" db="UniProtKB">
        <authorList>
            <consortium name="RefSeq"/>
        </authorList>
    </citation>
    <scope>IDENTIFICATION</scope>
    <source>
        <tissue evidence="2">Leaf</tissue>
    </source>
</reference>
<protein>
    <submittedName>
        <fullName evidence="2">Uncharacterized protein LOC108859065</fullName>
    </submittedName>
</protein>
<dbReference type="GeneID" id="108859065"/>
<organism evidence="1 2">
    <name type="scientific">Raphanus sativus</name>
    <name type="common">Radish</name>
    <name type="synonym">Raphanus raphanistrum var. sativus</name>
    <dbReference type="NCBI Taxonomy" id="3726"/>
    <lineage>
        <taxon>Eukaryota</taxon>
        <taxon>Viridiplantae</taxon>
        <taxon>Streptophyta</taxon>
        <taxon>Embryophyta</taxon>
        <taxon>Tracheophyta</taxon>
        <taxon>Spermatophyta</taxon>
        <taxon>Magnoliopsida</taxon>
        <taxon>eudicotyledons</taxon>
        <taxon>Gunneridae</taxon>
        <taxon>Pentapetalae</taxon>
        <taxon>rosids</taxon>
        <taxon>malvids</taxon>
        <taxon>Brassicales</taxon>
        <taxon>Brassicaceae</taxon>
        <taxon>Brassiceae</taxon>
        <taxon>Raphanus</taxon>
    </lineage>
</organism>